<dbReference type="PANTHER" id="PTHR35771">
    <property type="entry name" value="TRANSMEMBRANE PROTEIN-RELATED"/>
    <property type="match status" value="1"/>
</dbReference>
<dbReference type="AlphaFoldDB" id="A0A6A3B178"/>
<feature type="compositionally biased region" description="Polar residues" evidence="1">
    <location>
        <begin position="56"/>
        <end position="73"/>
    </location>
</feature>
<evidence type="ECO:0000313" key="4">
    <source>
        <dbReference type="Proteomes" id="UP000436088"/>
    </source>
</evidence>
<protein>
    <submittedName>
        <fullName evidence="3">Uncharacterized protein</fullName>
    </submittedName>
</protein>
<keyword evidence="2" id="KW-0812">Transmembrane</keyword>
<dbReference type="EMBL" id="VEPZ02000936">
    <property type="protein sequence ID" value="KAE8709437.1"/>
    <property type="molecule type" value="Genomic_DNA"/>
</dbReference>
<gene>
    <name evidence="3" type="ORF">F3Y22_tig00110331pilonHSYRG00017</name>
</gene>
<evidence type="ECO:0000256" key="2">
    <source>
        <dbReference type="SAM" id="Phobius"/>
    </source>
</evidence>
<reference evidence="3" key="1">
    <citation type="submission" date="2019-09" db="EMBL/GenBank/DDBJ databases">
        <title>Draft genome information of white flower Hibiscus syriacus.</title>
        <authorList>
            <person name="Kim Y.-M."/>
        </authorList>
    </citation>
    <scope>NUCLEOTIDE SEQUENCE [LARGE SCALE GENOMIC DNA]</scope>
    <source>
        <strain evidence="3">YM2019G1</strain>
    </source>
</reference>
<keyword evidence="4" id="KW-1185">Reference proteome</keyword>
<organism evidence="3 4">
    <name type="scientific">Hibiscus syriacus</name>
    <name type="common">Rose of Sharon</name>
    <dbReference type="NCBI Taxonomy" id="106335"/>
    <lineage>
        <taxon>Eukaryota</taxon>
        <taxon>Viridiplantae</taxon>
        <taxon>Streptophyta</taxon>
        <taxon>Embryophyta</taxon>
        <taxon>Tracheophyta</taxon>
        <taxon>Spermatophyta</taxon>
        <taxon>Magnoliopsida</taxon>
        <taxon>eudicotyledons</taxon>
        <taxon>Gunneridae</taxon>
        <taxon>Pentapetalae</taxon>
        <taxon>rosids</taxon>
        <taxon>malvids</taxon>
        <taxon>Malvales</taxon>
        <taxon>Malvaceae</taxon>
        <taxon>Malvoideae</taxon>
        <taxon>Hibiscus</taxon>
    </lineage>
</organism>
<sequence length="149" mass="16648">MFDFGDEVTIERYRIPWLIWIQIVVLLLLMILLYGFILLVLDLPETSSSSSSSDSQLATTPVLNPTTPLSSQVGEKQSIRREIGMGRGTCTRTVSGGESLEMEGSLIKEPNEISLHHPCHYFRLAKLAFLKCLGLDFLCSDNASITEQR</sequence>
<evidence type="ECO:0000313" key="3">
    <source>
        <dbReference type="EMBL" id="KAE8709437.1"/>
    </source>
</evidence>
<keyword evidence="2" id="KW-1133">Transmembrane helix</keyword>
<evidence type="ECO:0000256" key="1">
    <source>
        <dbReference type="SAM" id="MobiDB-lite"/>
    </source>
</evidence>
<dbReference type="Proteomes" id="UP000436088">
    <property type="component" value="Unassembled WGS sequence"/>
</dbReference>
<feature type="transmembrane region" description="Helical" evidence="2">
    <location>
        <begin position="17"/>
        <end position="41"/>
    </location>
</feature>
<proteinExistence type="predicted"/>
<dbReference type="PANTHER" id="PTHR35771:SF3">
    <property type="entry name" value="TRANSMEMBRANE PROTEIN"/>
    <property type="match status" value="1"/>
</dbReference>
<feature type="region of interest" description="Disordered" evidence="1">
    <location>
        <begin position="49"/>
        <end position="73"/>
    </location>
</feature>
<keyword evidence="2" id="KW-0472">Membrane</keyword>
<comment type="caution">
    <text evidence="3">The sequence shown here is derived from an EMBL/GenBank/DDBJ whole genome shotgun (WGS) entry which is preliminary data.</text>
</comment>
<name>A0A6A3B178_HIBSY</name>
<accession>A0A6A3B178</accession>